<dbReference type="AlphaFoldDB" id="A0A0F3IPD5"/>
<feature type="transmembrane region" description="Helical" evidence="8">
    <location>
        <begin position="347"/>
        <end position="368"/>
    </location>
</feature>
<gene>
    <name evidence="10" type="ORF">VZ95_17945</name>
</gene>
<evidence type="ECO:0000256" key="7">
    <source>
        <dbReference type="ARBA" id="ARBA00023136"/>
    </source>
</evidence>
<evidence type="ECO:0000256" key="8">
    <source>
        <dbReference type="RuleBase" id="RU363032"/>
    </source>
</evidence>
<evidence type="ECO:0000259" key="9">
    <source>
        <dbReference type="PROSITE" id="PS50928"/>
    </source>
</evidence>
<evidence type="ECO:0000256" key="4">
    <source>
        <dbReference type="ARBA" id="ARBA00022519"/>
    </source>
</evidence>
<dbReference type="EMBL" id="LAJY01000592">
    <property type="protein sequence ID" value="KJV08418.1"/>
    <property type="molecule type" value="Genomic_DNA"/>
</dbReference>
<dbReference type="GO" id="GO:0005886">
    <property type="term" value="C:plasma membrane"/>
    <property type="evidence" value="ECO:0007669"/>
    <property type="project" value="UniProtKB-SubCell"/>
</dbReference>
<dbReference type="CDD" id="cd06261">
    <property type="entry name" value="TM_PBP2"/>
    <property type="match status" value="1"/>
</dbReference>
<keyword evidence="6 8" id="KW-1133">Transmembrane helix</keyword>
<reference evidence="10 11" key="1">
    <citation type="submission" date="2015-03" db="EMBL/GenBank/DDBJ databases">
        <title>Draft genome sequence of Elstera litoralis.</title>
        <authorList>
            <person name="Rahalkar M.C."/>
            <person name="Dhakephalkar P.K."/>
            <person name="Pore S.D."/>
            <person name="Arora P."/>
            <person name="Kapse N.G."/>
            <person name="Pandit P.S."/>
        </authorList>
    </citation>
    <scope>NUCLEOTIDE SEQUENCE [LARGE SCALE GENOMIC DNA]</scope>
    <source>
        <strain evidence="10 11">Dia-1</strain>
    </source>
</reference>
<feature type="transmembrane region" description="Helical" evidence="8">
    <location>
        <begin position="174"/>
        <end position="197"/>
    </location>
</feature>
<protein>
    <recommendedName>
        <fullName evidence="9">ABC transmembrane type-1 domain-containing protein</fullName>
    </recommendedName>
</protein>
<feature type="transmembrane region" description="Helical" evidence="8">
    <location>
        <begin position="218"/>
        <end position="236"/>
    </location>
</feature>
<sequence length="383" mass="40542">GPLLRRIVLPLIFPALLAGLGLAFVSCLGNFGIPALLGIPARYPTVPVLIYQRLAGFGPSILAEAGLMALVLAVISGLVILAARLWINARSGTLIGSAGRSAALHLPLRHWRTPILMLLLALGLFMTVLPLLSLLATALTRAYGLPLTGETATLAHFARVLSSAQTLRALLNSLWLSGTAAVLLAALALPFAVVEAWSPAAWLRRLLRAFDPIIEAPYALPGVVLGIAMILLLIRPLPLLNISLYGTATLILIAYLARFLPLILRPVQASLRQIDAVLDEAGQAQGAGFLKRFRRITLPLLLPSAVAGGVLVFLTAFSELTVSALLWSRGNETVGIIIYFLEEGGDAPGAAAMSMICLAVIFALAGLCTRLPPRVQQLLPWGA</sequence>
<organism evidence="10 11">
    <name type="scientific">Elstera litoralis</name>
    <dbReference type="NCBI Taxonomy" id="552518"/>
    <lineage>
        <taxon>Bacteria</taxon>
        <taxon>Pseudomonadati</taxon>
        <taxon>Pseudomonadota</taxon>
        <taxon>Alphaproteobacteria</taxon>
        <taxon>Rhodospirillales</taxon>
        <taxon>Rhodospirillaceae</taxon>
        <taxon>Elstera</taxon>
    </lineage>
</organism>
<feature type="domain" description="ABC transmembrane type-1" evidence="9">
    <location>
        <begin position="1"/>
        <end position="80"/>
    </location>
</feature>
<feature type="non-terminal residue" evidence="10">
    <location>
        <position position="1"/>
    </location>
</feature>
<dbReference type="GO" id="GO:0055085">
    <property type="term" value="P:transmembrane transport"/>
    <property type="evidence" value="ECO:0007669"/>
    <property type="project" value="InterPro"/>
</dbReference>
<comment type="similarity">
    <text evidence="8">Belongs to the binding-protein-dependent transport system permease family.</text>
</comment>
<dbReference type="RefSeq" id="WP_045777077.1">
    <property type="nucleotide sequence ID" value="NZ_LAJY01000592.1"/>
</dbReference>
<dbReference type="PANTHER" id="PTHR43357:SF4">
    <property type="entry name" value="INNER MEMBRANE ABC TRANSPORTER PERMEASE PROTEIN YDCV"/>
    <property type="match status" value="1"/>
</dbReference>
<feature type="transmembrane region" description="Helical" evidence="8">
    <location>
        <begin position="61"/>
        <end position="87"/>
    </location>
</feature>
<evidence type="ECO:0000256" key="6">
    <source>
        <dbReference type="ARBA" id="ARBA00022989"/>
    </source>
</evidence>
<keyword evidence="5 8" id="KW-0812">Transmembrane</keyword>
<comment type="subcellular location">
    <subcellularLocation>
        <location evidence="1">Cell inner membrane</location>
        <topology evidence="1">Multi-pass membrane protein</topology>
    </subcellularLocation>
    <subcellularLocation>
        <location evidence="8">Cell membrane</location>
        <topology evidence="8">Multi-pass membrane protein</topology>
    </subcellularLocation>
</comment>
<evidence type="ECO:0000256" key="2">
    <source>
        <dbReference type="ARBA" id="ARBA00022448"/>
    </source>
</evidence>
<evidence type="ECO:0000313" key="10">
    <source>
        <dbReference type="EMBL" id="KJV08418.1"/>
    </source>
</evidence>
<feature type="transmembrane region" description="Helical" evidence="8">
    <location>
        <begin position="12"/>
        <end position="41"/>
    </location>
</feature>
<dbReference type="InterPro" id="IPR000515">
    <property type="entry name" value="MetI-like"/>
</dbReference>
<dbReference type="PANTHER" id="PTHR43357">
    <property type="entry name" value="INNER MEMBRANE ABC TRANSPORTER PERMEASE PROTEIN YDCV"/>
    <property type="match status" value="1"/>
</dbReference>
<dbReference type="SUPFAM" id="SSF161098">
    <property type="entry name" value="MetI-like"/>
    <property type="match status" value="2"/>
</dbReference>
<dbReference type="InterPro" id="IPR035906">
    <property type="entry name" value="MetI-like_sf"/>
</dbReference>
<keyword evidence="7 8" id="KW-0472">Membrane</keyword>
<dbReference type="PATRIC" id="fig|552518.3.peg.3678"/>
<keyword evidence="2 8" id="KW-0813">Transport</keyword>
<feature type="transmembrane region" description="Helical" evidence="8">
    <location>
        <begin position="300"/>
        <end position="327"/>
    </location>
</feature>
<keyword evidence="11" id="KW-1185">Reference proteome</keyword>
<evidence type="ECO:0000256" key="5">
    <source>
        <dbReference type="ARBA" id="ARBA00022692"/>
    </source>
</evidence>
<dbReference type="PROSITE" id="PS50928">
    <property type="entry name" value="ABC_TM1"/>
    <property type="match status" value="2"/>
</dbReference>
<evidence type="ECO:0000256" key="1">
    <source>
        <dbReference type="ARBA" id="ARBA00004429"/>
    </source>
</evidence>
<dbReference type="Proteomes" id="UP000033774">
    <property type="component" value="Unassembled WGS sequence"/>
</dbReference>
<name>A0A0F3IPD5_9PROT</name>
<accession>A0A0F3IPD5</accession>
<dbReference type="Gene3D" id="1.10.3720.10">
    <property type="entry name" value="MetI-like"/>
    <property type="match status" value="2"/>
</dbReference>
<keyword evidence="3" id="KW-1003">Cell membrane</keyword>
<keyword evidence="4" id="KW-0997">Cell inner membrane</keyword>
<comment type="caution">
    <text evidence="10">The sequence shown here is derived from an EMBL/GenBank/DDBJ whole genome shotgun (WGS) entry which is preliminary data.</text>
</comment>
<dbReference type="Pfam" id="PF00528">
    <property type="entry name" value="BPD_transp_1"/>
    <property type="match status" value="1"/>
</dbReference>
<evidence type="ECO:0000256" key="3">
    <source>
        <dbReference type="ARBA" id="ARBA00022475"/>
    </source>
</evidence>
<evidence type="ECO:0000313" key="11">
    <source>
        <dbReference type="Proteomes" id="UP000033774"/>
    </source>
</evidence>
<feature type="transmembrane region" description="Helical" evidence="8">
    <location>
        <begin position="115"/>
        <end position="139"/>
    </location>
</feature>
<dbReference type="OrthoDB" id="27542at2"/>
<feature type="transmembrane region" description="Helical" evidence="8">
    <location>
        <begin position="242"/>
        <end position="264"/>
    </location>
</feature>
<feature type="domain" description="ABC transmembrane type-1" evidence="9">
    <location>
        <begin position="170"/>
        <end position="368"/>
    </location>
</feature>
<proteinExistence type="inferred from homology"/>